<feature type="compositionally biased region" description="Acidic residues" evidence="10">
    <location>
        <begin position="3454"/>
        <end position="3465"/>
    </location>
</feature>
<dbReference type="PANTHER" id="PTHR48103:SF2">
    <property type="entry name" value="MIDASIN"/>
    <property type="match status" value="1"/>
</dbReference>
<dbReference type="GO" id="GO:0005524">
    <property type="term" value="F:ATP binding"/>
    <property type="evidence" value="ECO:0007669"/>
    <property type="project" value="UniProtKB-KW"/>
</dbReference>
<feature type="domain" description="AAA+ ATPase" evidence="11">
    <location>
        <begin position="626"/>
        <end position="867"/>
    </location>
</feature>
<keyword evidence="7" id="KW-0143">Chaperone</keyword>
<dbReference type="Pfam" id="PF17865">
    <property type="entry name" value="AAA_lid_5"/>
    <property type="match status" value="1"/>
</dbReference>
<feature type="compositionally biased region" description="Basic and acidic residues" evidence="10">
    <location>
        <begin position="3617"/>
        <end position="3658"/>
    </location>
</feature>
<evidence type="ECO:0000313" key="12">
    <source>
        <dbReference type="EMBL" id="CAD7424030.1"/>
    </source>
</evidence>
<feature type="compositionally biased region" description="Basic and acidic residues" evidence="10">
    <location>
        <begin position="3718"/>
        <end position="3727"/>
    </location>
</feature>
<evidence type="ECO:0000256" key="8">
    <source>
        <dbReference type="ARBA" id="ARBA00023242"/>
    </source>
</evidence>
<evidence type="ECO:0000259" key="11">
    <source>
        <dbReference type="SMART" id="SM00382"/>
    </source>
</evidence>
<keyword evidence="5" id="KW-0547">Nucleotide-binding</keyword>
<keyword evidence="9" id="KW-0175">Coiled coil</keyword>
<feature type="compositionally biased region" description="Polar residues" evidence="10">
    <location>
        <begin position="4050"/>
        <end position="4060"/>
    </location>
</feature>
<evidence type="ECO:0000256" key="3">
    <source>
        <dbReference type="ARBA" id="ARBA00007188"/>
    </source>
</evidence>
<feature type="compositionally biased region" description="Basic and acidic residues" evidence="10">
    <location>
        <begin position="3685"/>
        <end position="3694"/>
    </location>
</feature>
<dbReference type="FunFam" id="3.40.50.300:FF:004102">
    <property type="entry name" value="Uncharacterized protein"/>
    <property type="match status" value="1"/>
</dbReference>
<dbReference type="InterPro" id="IPR040848">
    <property type="entry name" value="AAA_lid_7"/>
</dbReference>
<keyword evidence="6" id="KW-0067">ATP-binding</keyword>
<dbReference type="GO" id="GO:0000055">
    <property type="term" value="P:ribosomal large subunit export from nucleus"/>
    <property type="evidence" value="ECO:0007669"/>
    <property type="project" value="TreeGrafter"/>
</dbReference>
<dbReference type="EMBL" id="OB792744">
    <property type="protein sequence ID" value="CAD7424030.1"/>
    <property type="molecule type" value="Genomic_DNA"/>
</dbReference>
<accession>A0A7R9DYH8</accession>
<evidence type="ECO:0000256" key="10">
    <source>
        <dbReference type="SAM" id="MobiDB-lite"/>
    </source>
</evidence>
<dbReference type="PANTHER" id="PTHR48103">
    <property type="entry name" value="MIDASIN-RELATED"/>
    <property type="match status" value="1"/>
</dbReference>
<feature type="compositionally biased region" description="Acidic residues" evidence="10">
    <location>
        <begin position="3605"/>
        <end position="3616"/>
    </location>
</feature>
<dbReference type="Pfam" id="PF17867">
    <property type="entry name" value="AAA_lid_7"/>
    <property type="match status" value="3"/>
</dbReference>
<feature type="compositionally biased region" description="Acidic residues" evidence="10">
    <location>
        <begin position="3527"/>
        <end position="3556"/>
    </location>
</feature>
<dbReference type="InterPro" id="IPR012099">
    <property type="entry name" value="Midasin"/>
</dbReference>
<feature type="compositionally biased region" description="Basic and acidic residues" evidence="10">
    <location>
        <begin position="3466"/>
        <end position="3477"/>
    </location>
</feature>
<feature type="compositionally biased region" description="Basic and acidic residues" evidence="10">
    <location>
        <begin position="3594"/>
        <end position="3604"/>
    </location>
</feature>
<gene>
    <name evidence="12" type="ORF">TMSB3V08_LOCUS998</name>
</gene>
<dbReference type="FunFam" id="3.40.50.300:FF:000582">
    <property type="entry name" value="Midasin"/>
    <property type="match status" value="1"/>
</dbReference>
<dbReference type="GO" id="GO:0016887">
    <property type="term" value="F:ATP hydrolysis activity"/>
    <property type="evidence" value="ECO:0007669"/>
    <property type="project" value="InterPro"/>
</dbReference>
<feature type="domain" description="AAA+ ATPase" evidence="11">
    <location>
        <begin position="1029"/>
        <end position="1179"/>
    </location>
</feature>
<name>A0A7R9DYH8_9NEOP</name>
<organism evidence="12">
    <name type="scientific">Timema monikensis</name>
    <dbReference type="NCBI Taxonomy" id="170555"/>
    <lineage>
        <taxon>Eukaryota</taxon>
        <taxon>Metazoa</taxon>
        <taxon>Ecdysozoa</taxon>
        <taxon>Arthropoda</taxon>
        <taxon>Hexapoda</taxon>
        <taxon>Insecta</taxon>
        <taxon>Pterygota</taxon>
        <taxon>Neoptera</taxon>
        <taxon>Polyneoptera</taxon>
        <taxon>Phasmatodea</taxon>
        <taxon>Timematodea</taxon>
        <taxon>Timematoidea</taxon>
        <taxon>Timematidae</taxon>
        <taxon>Timema</taxon>
    </lineage>
</organism>
<keyword evidence="8" id="KW-0539">Nucleus</keyword>
<dbReference type="Pfam" id="PF07728">
    <property type="entry name" value="AAA_5"/>
    <property type="match status" value="7"/>
</dbReference>
<reference evidence="12" key="1">
    <citation type="submission" date="2020-11" db="EMBL/GenBank/DDBJ databases">
        <authorList>
            <person name="Tran Van P."/>
        </authorList>
    </citation>
    <scope>NUCLEOTIDE SEQUENCE</scope>
</reference>
<evidence type="ECO:0000256" key="9">
    <source>
        <dbReference type="SAM" id="Coils"/>
    </source>
</evidence>
<evidence type="ECO:0000256" key="6">
    <source>
        <dbReference type="ARBA" id="ARBA00022840"/>
    </source>
</evidence>
<feature type="region of interest" description="Disordered" evidence="10">
    <location>
        <begin position="3397"/>
        <end position="3421"/>
    </location>
</feature>
<dbReference type="Gene3D" id="3.40.50.300">
    <property type="entry name" value="P-loop containing nucleotide triphosphate hydrolases"/>
    <property type="match status" value="6"/>
</dbReference>
<feature type="compositionally biased region" description="Acidic residues" evidence="10">
    <location>
        <begin position="3490"/>
        <end position="3516"/>
    </location>
</feature>
<feature type="coiled-coil region" evidence="9">
    <location>
        <begin position="2048"/>
        <end position="2075"/>
    </location>
</feature>
<evidence type="ECO:0000256" key="1">
    <source>
        <dbReference type="ARBA" id="ARBA00004604"/>
    </source>
</evidence>
<dbReference type="GO" id="GO:0000027">
    <property type="term" value="P:ribosomal large subunit assembly"/>
    <property type="evidence" value="ECO:0007669"/>
    <property type="project" value="InterPro"/>
</dbReference>
<feature type="domain" description="AAA+ ATPase" evidence="11">
    <location>
        <begin position="1339"/>
        <end position="1503"/>
    </location>
</feature>
<sequence length="4090" mass="464067">MDKVHHQLYEALTWFTEAHKLLDLEWVKSVLTKLRGNEADVRAALLTITQALCVDTHTFQIVNTLNFILPELLGLLSNLQASDNLLHIKERCVFVTLANVAMYHPDGLPFCLKYFTEERVVDLTWKDDKYFEKSHNQLVSSGIWWLSPSPNERIIFACHVFLRLAPNQFVHLWNWADIFPQYLIDDSKYVRWLAAQCLAIVTNASSFHCSSYVSKFIPQREICDCEMLWDREWSTKKDRCYSEAKIISTPSYLNYVGKPSFFTHSVVVGGICLPVVRQRTQANYPPLVLLESTLSALRNMAVCVASGRAVCLTGPVGVGKTSLVEHLAQLTGRDSTMFSKVHLSEQTDGKLLIGTHCLDKMGEFVFIPGMLTKAIANGHWILLEDVDTAPSDVLAVIASILENKEVHVPGITSIKISPGFQLFITRRTSSNCMKHSVSMFNHCRDIKINRLDEHDLRKLVSQKYPRLESAVENIIKTFLIFAGQDKNGKEPFVDFLRSSSGRLISTRDLIKVCERSTEQYHLDPGPILLSMFDLWCAHISHKELRYTAATVAGNIFTKAVQYVINYFLERKPQLKIQENGKWIEVGNVRLLCKGDLAQIRSTTSLKFAWTQQAASLTERLANCVKYNEPVLLVGETGTGKTFAVQHLADKTGNKLIVINMSHHSDLSDLLGGYKPILNSEIKLILEEFKTLLTDFLPTHEIVVDWKSNLDLRNPLSALHSVIGYCRIALQLLLQATSHGEHVANKVQPTVELWENLLSKAEYKHKLFSEKSMTSLQFVEGCLVVALKEGHWILLDEINLAPAETLESLSGLLENSSGSIHLLERGDPKPLIRHDNFRLFGCMNPATDVGKKNLTFSIRNRFTELYVDEIRDIAGLVLVIQSYYRVPAIAFEKIAQLYIKLCNMADKMLTDGNGHKPHYSLRTLVRTLKMANCNPCHSMKQSLYEAFCVGFLPQLDSSSYSIVKKHLYSVILASKDSGVSIKHGTREGFTLVEGYWIRNGALKIGEIQKYVLTKTVKENLKNLARIVSFGNMPVLLEGPTSVGKTSLVMYLAARTGNSCVRINNHEHTDIQEYVGTYCSNENGHLIFSEGPLVTAMRQGFWLILDELNLATTDILEALNRLLDDNRELYIPETQETVKAHESFRVFATQNPVGMYGGRKKLSRAFRDRFLALHFDVIPSEELGTILHERCSVPPTTCNKMVSVLKKFYMLRRSSAAFAGREGFMTLRDLFRWGERYQVSSAALPPGRFYDWNKHMAEEGYLLLAAKVRKLEECTLVQSVIEQAFKTSLNLEQLFTLNKATSTVTKHLLEMFEEGTDAFQNFVFTKNMRMIGVMIGRALEMNEPVLLVGETGLGKTSLVQWWAQKHAKTLYTVNCHLNTDSSEFLGGLRPVRNRDQSNNKRLFEWVDGPLVTAMETGNYFLVDEISLADDSVLERLNPLLESERTILLSEKGNNSDDKSSLSISADENFKFFATMNPSGDYCKKELSPALRNRFTEIWCNPCKVRDDLIWIIKTNFLNFSQLSKLSDLFAPCMIDFVVWLGTTDFGKRCDNDVELQCLQFLCNQMSLDQLSTSSYVLNDQNFGIHPFYVEKGPNFHDNTVDSVAFNFKKMEEKLLPILRAMTLNKPILLEGKPGVGKTALDICDLFGSDAPAEGGKAGEFVWRDGPLLLALKAGQWILLDELNLAPAAVLEGLNACLDHRQEIFVPELARTFSLKNDSAGDKKHVPRTRIFATQNSFRDGADRKALPKSFLNRFSKVYVKELSAQNYLDILSQQFPHLPQDFLVKMVGFHMDIVSMRLLSDELNVRDLIRWCQLLSEQYKLMNNMLYIQQDSLDPWEGANLLYLSRLSGNDLNKALVQYCSHFPDAGKTHACNFKISLNKIRFDNILVCHNTTQPNSPFPQLASPSCLKRGKYSEDELLVLQNDMHYLVYLMKCVSMGWHPLLVGPSGIGKTTLVKLLSRLVDIRLDTIFMDASMDTTEILGGFQQWDWELHIAEVADQVEALVMASFNSLLLGHQKPKTGMAEDHSTFKANILRQLALLEKIVSSLPQASFCDEELNKIMRNLDDLKQQVEINLNTSGKFEWVDSVLIKCLKEGTWLLVENVNLCPPAILDRLNGLLEQDGELSLTERGVDGNNQVISIKPHNNFRIFFTMDSMYGLSSKAMRNRCVEILVNHEHMNSFLQDIIEIPVHPRRPAALSLLQQSGIQDTDILLDLLDMYKIICQNAVECERKNSSLFPRKLVETINNVEVVSSFIQPLLKAIDECLEQVLKSSETLFDDNALNQLHLIMVIRGLLFDLDSRKLIKFDKALNQWASNQANLWKKDIPMRAVLFMALPKSEELIECFLETAHTDKTISLNHGQVLSSWDLTRLNPERGIDDFLISSEKDQISMDSPVLSVLLNIATTSNRCHTPNLLEELDFDKKIKHLHHIAWTNMIFIGTNRTDYMTIERQSTIALVDNLAELLEENTSGLLTKLCECYTPEEWNMLQTMFDHLVKDAEFLRNGDNKDWFPIWIAIINIWLRSGSVQASIFSKIGLVPLEFRATFDVMLHDFEACSHYANNVASARTINLLCDALVNLNGQLQTNAARDLCTKVDMWLNSNQRMLEELSSKYETLHYDYLEEVLLAGTQRGVLFGAEYSGELVMDSLENRDCGAVQAVEGVGGVACASVEERYKGRLNSEAQQLWFISHGLIIMKNTLLKYINSNAQLSSLVRDLFGFPSLQRQDKSITDVMDRYLSGGALELLKENIWGEEDIEQPEKIQLNIRSLQLAALKDMLNEVLVKEELDTNIWNKCNKLITEIVVELQNDSEKRVKDPKDYIYRTANYGVILTDEEQLERDFENWFPTFSEDEFIGKPSGNVSTGNLKKVQSFEEYTVEVSYYHSSIVRLFMKTTREASENLSQTQEIDWADGCLQRYPAACDILEKHKDAMPASLDKLLSSSFTLMLSKLHHINNPRSQGDKLNDFYKDSNIEDVRRGAEVVQNLLKDVRNLLKQYPDNPILNEILVITGRIIHLPITSPLSCFKTGYHLLLTKIQDWEIRADQLRSLATHLAALNKVIYDWMILELSYWKDLLNISATRMFLMKVEEKLNELTKPIEKDLKNLVKTIRWNPRSFVSAKDSVRRTQKSALTLLRKFETVLKLPYKSLVMSKLPLLQPVKHWSVISENFKITSLYIADNIKASYHRIHEEKVLGQKECLDSFFNISDYLDDVISLNELQINKDETLAKQKSKAKNIKQQRMNFYSTLFKTLEDLNFSYRRGIVGFDENEYLFKVMHAPVVDVPLMLQQLCDRKEDQQLLEVFQESDEHFQSCVDKFSKLLEVIVSPSTDVGIQNLQKMKGFSCAGMMEVIKGKWDCSESVQLLGALRHLLEQVKSLAQVKEGEVLVIQDWFQHWKGFRIPPELADEEGKEGKATGGMGFGDGEGETDISKDIVSQDQLEEALPNTDEPQEKEEKPCEVGSDSEEGEGEDGEDGAHKSGEKTSEPEMAGKSGKQPEEQQELNEESPTEKENIDEEIQGEDDQVDQTYGQAFPELEIEPLDLSDEMDLDGNDQQEENGAEENNFDIDKMKELEPEESGPEEAKDIEPKTADESDAMSTSDIGEEKGKDAEMSHDEDDAQEMDSAPDEHQQDDQEDQLHTEETPVDHGVSKNPSEEKVSEVVDKDTKSAGQDGSQDECQEGGENDHGVGQAPVKESEMAHHQEQSSWNQGGTHDKAQDYRNQSRRSPWQDKQDRALGDSSQPLPKRLKTVDISVKNTEDIDEEANQNDYDLYQHVKDTIKTSDNQTLDSATKEEIDKQLFNQEQTKEQDENMTLNLDAKVINEENEIAPPQPDDKVPSDGPAKKRPKASALKSGEDRLETKLNMQEEEGDIVPTLGVPRLQENVFVDNSANIDRLDPLEDFTPNQRTLEQIFAERKEAISNEEALSTWKTFLEKTLSQAQDLSEQLRIVLHPTQASGFKGDYRTGRRINMRKIIPYIASEFRKDKIWLRRTKLTKRDYQIILAVDDSLSMSDVQAKERTLEYLALVTQAFGLLEVGDVGVVCYGIDTKILHALGQPFTHQSGARQAGSSRSKRKGFIPSSGLPGYLEPPASNISTRVCH</sequence>
<proteinExistence type="inferred from homology"/>
<dbReference type="FunFam" id="3.40.50.300:FF:000142">
    <property type="entry name" value="Midasin"/>
    <property type="match status" value="1"/>
</dbReference>
<dbReference type="SUPFAM" id="SSF52540">
    <property type="entry name" value="P-loop containing nucleoside triphosphate hydrolases"/>
    <property type="match status" value="7"/>
</dbReference>
<evidence type="ECO:0000256" key="4">
    <source>
        <dbReference type="ARBA" id="ARBA00017143"/>
    </source>
</evidence>
<evidence type="ECO:0000256" key="5">
    <source>
        <dbReference type="ARBA" id="ARBA00022741"/>
    </source>
</evidence>
<feature type="region of interest" description="Disordered" evidence="10">
    <location>
        <begin position="3814"/>
        <end position="3848"/>
    </location>
</feature>
<feature type="domain" description="AAA+ ATPase" evidence="11">
    <location>
        <begin position="1935"/>
        <end position="2176"/>
    </location>
</feature>
<dbReference type="GO" id="GO:0030687">
    <property type="term" value="C:preribosome, large subunit precursor"/>
    <property type="evidence" value="ECO:0007669"/>
    <property type="project" value="TreeGrafter"/>
</dbReference>
<dbReference type="GO" id="GO:0005730">
    <property type="term" value="C:nucleolus"/>
    <property type="evidence" value="ECO:0007669"/>
    <property type="project" value="UniProtKB-SubCell"/>
</dbReference>
<feature type="region of interest" description="Disordered" evidence="10">
    <location>
        <begin position="3433"/>
        <end position="3759"/>
    </location>
</feature>
<comment type="subcellular location">
    <subcellularLocation>
        <location evidence="1">Nucleus</location>
        <location evidence="1">Nucleolus</location>
    </subcellularLocation>
    <subcellularLocation>
        <location evidence="2">Nucleus</location>
        <location evidence="2">Nucleoplasm</location>
    </subcellularLocation>
</comment>
<feature type="region of interest" description="Disordered" evidence="10">
    <location>
        <begin position="4050"/>
        <end position="4074"/>
    </location>
</feature>
<dbReference type="CDD" id="cd00009">
    <property type="entry name" value="AAA"/>
    <property type="match status" value="2"/>
</dbReference>
<comment type="similarity">
    <text evidence="3">Belongs to the midasin family.</text>
</comment>
<feature type="domain" description="AAA+ ATPase" evidence="11">
    <location>
        <begin position="306"/>
        <end position="528"/>
    </location>
</feature>
<protein>
    <recommendedName>
        <fullName evidence="4">Midasin</fullName>
    </recommendedName>
</protein>
<evidence type="ECO:0000256" key="2">
    <source>
        <dbReference type="ARBA" id="ARBA00004642"/>
    </source>
</evidence>
<dbReference type="InterPro" id="IPR027417">
    <property type="entry name" value="P-loop_NTPase"/>
</dbReference>
<dbReference type="SMART" id="SM00382">
    <property type="entry name" value="AAA"/>
    <property type="match status" value="5"/>
</dbReference>
<dbReference type="PIRSF" id="PIRSF010340">
    <property type="entry name" value="Midasin"/>
    <property type="match status" value="1"/>
</dbReference>
<feature type="compositionally biased region" description="Basic and acidic residues" evidence="10">
    <location>
        <begin position="3572"/>
        <end position="3583"/>
    </location>
</feature>
<dbReference type="InterPro" id="IPR041190">
    <property type="entry name" value="Midasin_AAA_lid_5"/>
</dbReference>
<dbReference type="InterPro" id="IPR003593">
    <property type="entry name" value="AAA+_ATPase"/>
</dbReference>
<dbReference type="GO" id="GO:0005654">
    <property type="term" value="C:nucleoplasm"/>
    <property type="evidence" value="ECO:0007669"/>
    <property type="project" value="UniProtKB-SubCell"/>
</dbReference>
<dbReference type="InterPro" id="IPR011704">
    <property type="entry name" value="ATPase_dyneun-rel_AAA"/>
</dbReference>
<evidence type="ECO:0000256" key="7">
    <source>
        <dbReference type="ARBA" id="ARBA00023186"/>
    </source>
</evidence>